<dbReference type="AlphaFoldDB" id="A0A4V2WNY0"/>
<accession>A0A4V2WNY0</accession>
<organism evidence="1 2">
    <name type="scientific">Paenibacillus albiflavus</name>
    <dbReference type="NCBI Taxonomy" id="2545760"/>
    <lineage>
        <taxon>Bacteria</taxon>
        <taxon>Bacillati</taxon>
        <taxon>Bacillota</taxon>
        <taxon>Bacilli</taxon>
        <taxon>Bacillales</taxon>
        <taxon>Paenibacillaceae</taxon>
        <taxon>Paenibacillus</taxon>
    </lineage>
</organism>
<reference evidence="1 2" key="1">
    <citation type="submission" date="2019-03" db="EMBL/GenBank/DDBJ databases">
        <authorList>
            <person name="Kim M.K.M."/>
        </authorList>
    </citation>
    <scope>NUCLEOTIDE SEQUENCE [LARGE SCALE GENOMIC DNA]</scope>
    <source>
        <strain evidence="1 2">18JY21-1</strain>
    </source>
</reference>
<evidence type="ECO:0000313" key="2">
    <source>
        <dbReference type="Proteomes" id="UP000295418"/>
    </source>
</evidence>
<sequence>MNAISKIVAAILAVMLLYVYPVADSYEKQDKISYLITNKLVVNFVDSVRNKGHITPTMYNDLEQALQLTGNTFDLQMEHQHKRYTPVYTDPANPGTFQSTFEVNYDGFYQEQIMQILFPDNYKAIDDPSRIYKLTVGDYFKVTVQNTNRTNATLLRDLLNRSNTGDNTTIYIPYGGMVLNEDY</sequence>
<protein>
    <submittedName>
        <fullName evidence="1">Uncharacterized protein</fullName>
    </submittedName>
</protein>
<evidence type="ECO:0000313" key="1">
    <source>
        <dbReference type="EMBL" id="TCZ77232.1"/>
    </source>
</evidence>
<dbReference type="EMBL" id="SKFG01000010">
    <property type="protein sequence ID" value="TCZ77232.1"/>
    <property type="molecule type" value="Genomic_DNA"/>
</dbReference>
<name>A0A4V2WNY0_9BACL</name>
<dbReference type="OrthoDB" id="2082320at2"/>
<gene>
    <name evidence="1" type="ORF">E0485_12305</name>
</gene>
<dbReference type="Proteomes" id="UP000295418">
    <property type="component" value="Unassembled WGS sequence"/>
</dbReference>
<proteinExistence type="predicted"/>
<keyword evidence="2" id="KW-1185">Reference proteome</keyword>
<dbReference type="RefSeq" id="WP_132418334.1">
    <property type="nucleotide sequence ID" value="NZ_SKFG01000010.1"/>
</dbReference>
<comment type="caution">
    <text evidence="1">The sequence shown here is derived from an EMBL/GenBank/DDBJ whole genome shotgun (WGS) entry which is preliminary data.</text>
</comment>